<dbReference type="PANTHER" id="PTHR48051:SF1">
    <property type="entry name" value="RAS SUPPRESSOR PROTEIN 1"/>
    <property type="match status" value="1"/>
</dbReference>
<dbReference type="InterPro" id="IPR025875">
    <property type="entry name" value="Leu-rich_rpt_4"/>
</dbReference>
<evidence type="ECO:0000256" key="1">
    <source>
        <dbReference type="ARBA" id="ARBA00022614"/>
    </source>
</evidence>
<dbReference type="EMBL" id="VLPL01000005">
    <property type="protein sequence ID" value="TSJ42445.1"/>
    <property type="molecule type" value="Genomic_DNA"/>
</dbReference>
<accession>A0A556MRD0</accession>
<dbReference type="RefSeq" id="WP_144333400.1">
    <property type="nucleotide sequence ID" value="NZ_VLPL01000005.1"/>
</dbReference>
<dbReference type="Proteomes" id="UP000316008">
    <property type="component" value="Unassembled WGS sequence"/>
</dbReference>
<dbReference type="Pfam" id="PF12799">
    <property type="entry name" value="LRR_4"/>
    <property type="match status" value="1"/>
</dbReference>
<dbReference type="Gene3D" id="3.80.10.10">
    <property type="entry name" value="Ribonuclease Inhibitor"/>
    <property type="match status" value="2"/>
</dbReference>
<keyword evidence="2" id="KW-0677">Repeat</keyword>
<keyword evidence="6" id="KW-1185">Reference proteome</keyword>
<keyword evidence="1" id="KW-0433">Leucine-rich repeat</keyword>
<evidence type="ECO:0000256" key="2">
    <source>
        <dbReference type="ARBA" id="ARBA00022737"/>
    </source>
</evidence>
<dbReference type="PANTHER" id="PTHR48051">
    <property type="match status" value="1"/>
</dbReference>
<reference evidence="5 6" key="1">
    <citation type="submission" date="2019-07" db="EMBL/GenBank/DDBJ databases">
        <authorList>
            <person name="Huq M.A."/>
        </authorList>
    </citation>
    <scope>NUCLEOTIDE SEQUENCE [LARGE SCALE GENOMIC DNA]</scope>
    <source>
        <strain evidence="5 6">MAH-3</strain>
    </source>
</reference>
<evidence type="ECO:0000313" key="6">
    <source>
        <dbReference type="Proteomes" id="UP000316008"/>
    </source>
</evidence>
<protein>
    <submittedName>
        <fullName evidence="5">Leucine-rich repeat domain-containing protein</fullName>
    </submittedName>
</protein>
<feature type="signal peptide" evidence="4">
    <location>
        <begin position="1"/>
        <end position="19"/>
    </location>
</feature>
<dbReference type="SMART" id="SM00369">
    <property type="entry name" value="LRR_TYP"/>
    <property type="match status" value="4"/>
</dbReference>
<evidence type="ECO:0000256" key="3">
    <source>
        <dbReference type="SAM" id="MobiDB-lite"/>
    </source>
</evidence>
<dbReference type="SUPFAM" id="SSF52058">
    <property type="entry name" value="L domain-like"/>
    <property type="match status" value="1"/>
</dbReference>
<dbReference type="GO" id="GO:0005737">
    <property type="term" value="C:cytoplasm"/>
    <property type="evidence" value="ECO:0007669"/>
    <property type="project" value="TreeGrafter"/>
</dbReference>
<evidence type="ECO:0000313" key="5">
    <source>
        <dbReference type="EMBL" id="TSJ42445.1"/>
    </source>
</evidence>
<proteinExistence type="predicted"/>
<name>A0A556MRD0_9FLAO</name>
<dbReference type="AlphaFoldDB" id="A0A556MRD0"/>
<sequence>MKQLITPIAIFLFGSIASAQSKVCYSLEEAKKAPRQVKELHLTNSPLTVIDTNFNQFTALEILDLSYNPILEVSEGVSIPSLKELNLAHASYNPWKIGSIGKAFPNLEHLNLSSNQLSFIWSGLQSLYNLTRLDISDNNLIDIPVEMMYLSNLRELNVSKNEIKLQANELGALWSLEKLDISDNSGLSTNNLILSIAESKHLKNLAIDGDELTSKSIQMLSNMNLERLELSDVRKPVGINFTRFTGIRKVALTHSPNWLSPETTAEFDNVPEIELTASSIAPGLDKLKSLSVLVLNDIDEAQIPKLYPLKKLQVLDVSKTSFTKEHIATLKQELPTTRIITGNAEEVTANMLANKVEPIIQIPAKSVTIQSDVACTISEKNVSLAIPENAFLDSEGKPYKGKVNVELTVYDDAIQTALAGIPMAFTDNNQQELFASNGMLKFEAKGENNETLQPNPANLIQASVGNLQPQNPGGLYAFNAQNSQWNTISTTVNTSNTNARLQRAIDSINRLDLKNLIPRVYNDRIFALYPKFSRWDRTEISLFSQFIPAQPNGMAVTHNRSNAMGKLMTKQQWVIDTIVSKEMKKQLKVMKKETNAWHHKKFRSRDSKKFIPRLINRLTIEPDPGHDNYRLNFRYRDSLVSLPVALAGNSNKQIQRNTQKFHSGVKQAKTADKKEEQKYQNSLEEQVKLAENSLRERLITIETARINNPQAGNNWLVNPNQLNFGLTNFGLINCDFFQRNKPDYSIFAANKLKDQNGNAHKVPETVISIDPAMNFYMETASIHGIRCFKSTILVFNLGEKKIGISKPQKGESTVSDIFLIDITDKSPAEISQAILSI</sequence>
<organism evidence="5 6">
    <name type="scientific">Fluviicola chungangensis</name>
    <dbReference type="NCBI Taxonomy" id="2597671"/>
    <lineage>
        <taxon>Bacteria</taxon>
        <taxon>Pseudomonadati</taxon>
        <taxon>Bacteroidota</taxon>
        <taxon>Flavobacteriia</taxon>
        <taxon>Flavobacteriales</taxon>
        <taxon>Crocinitomicaceae</taxon>
        <taxon>Fluviicola</taxon>
    </lineage>
</organism>
<dbReference type="OrthoDB" id="973965at2"/>
<dbReference type="InterPro" id="IPR003591">
    <property type="entry name" value="Leu-rich_rpt_typical-subtyp"/>
</dbReference>
<dbReference type="InterPro" id="IPR032675">
    <property type="entry name" value="LRR_dom_sf"/>
</dbReference>
<dbReference type="InterPro" id="IPR001611">
    <property type="entry name" value="Leu-rich_rpt"/>
</dbReference>
<feature type="compositionally biased region" description="Basic and acidic residues" evidence="3">
    <location>
        <begin position="669"/>
        <end position="678"/>
    </location>
</feature>
<dbReference type="InterPro" id="IPR050216">
    <property type="entry name" value="LRR_domain-containing"/>
</dbReference>
<feature type="region of interest" description="Disordered" evidence="3">
    <location>
        <begin position="657"/>
        <end position="678"/>
    </location>
</feature>
<comment type="caution">
    <text evidence="5">The sequence shown here is derived from an EMBL/GenBank/DDBJ whole genome shotgun (WGS) entry which is preliminary data.</text>
</comment>
<gene>
    <name evidence="5" type="ORF">FO442_11810</name>
</gene>
<evidence type="ECO:0000256" key="4">
    <source>
        <dbReference type="SAM" id="SignalP"/>
    </source>
</evidence>
<feature type="chain" id="PRO_5021763447" evidence="4">
    <location>
        <begin position="20"/>
        <end position="837"/>
    </location>
</feature>
<dbReference type="PROSITE" id="PS51450">
    <property type="entry name" value="LRR"/>
    <property type="match status" value="2"/>
</dbReference>
<keyword evidence="4" id="KW-0732">Signal</keyword>